<comment type="caution">
    <text evidence="1">The sequence shown here is derived from an EMBL/GenBank/DDBJ whole genome shotgun (WGS) entry which is preliminary data.</text>
</comment>
<proteinExistence type="predicted"/>
<dbReference type="Proteomes" id="UP000318186">
    <property type="component" value="Unassembled WGS sequence"/>
</dbReference>
<evidence type="ECO:0000313" key="2">
    <source>
        <dbReference type="Proteomes" id="UP000318186"/>
    </source>
</evidence>
<organism evidence="1 2">
    <name type="scientific">Streptomyces brevispora</name>
    <dbReference type="NCBI Taxonomy" id="887462"/>
    <lineage>
        <taxon>Bacteria</taxon>
        <taxon>Bacillati</taxon>
        <taxon>Actinomycetota</taxon>
        <taxon>Actinomycetes</taxon>
        <taxon>Kitasatosporales</taxon>
        <taxon>Streptomycetaceae</taxon>
        <taxon>Streptomyces</taxon>
    </lineage>
</organism>
<dbReference type="RefSeq" id="WP_145764925.1">
    <property type="nucleotide sequence ID" value="NZ_VIWW01000001.1"/>
</dbReference>
<gene>
    <name evidence="1" type="ORF">FHX80_113350</name>
</gene>
<reference evidence="1 2" key="1">
    <citation type="submission" date="2019-06" db="EMBL/GenBank/DDBJ databases">
        <title>Sequencing the genomes of 1000 actinobacteria strains.</title>
        <authorList>
            <person name="Klenk H.-P."/>
        </authorList>
    </citation>
    <scope>NUCLEOTIDE SEQUENCE [LARGE SCALE GENOMIC DNA]</scope>
    <source>
        <strain evidence="1 2">DSM 42059</strain>
    </source>
</reference>
<dbReference type="EMBL" id="VIWW01000001">
    <property type="protein sequence ID" value="TWG04878.1"/>
    <property type="molecule type" value="Genomic_DNA"/>
</dbReference>
<dbReference type="AlphaFoldDB" id="A0A561UZS6"/>
<dbReference type="OrthoDB" id="2065409at2"/>
<evidence type="ECO:0000313" key="1">
    <source>
        <dbReference type="EMBL" id="TWG04878.1"/>
    </source>
</evidence>
<protein>
    <submittedName>
        <fullName evidence="1">TniQ protein</fullName>
    </submittedName>
</protein>
<sequence>MTTPRADSQSQPPRLTRLPIQVRPRLGEGTESFIRRLARANHLPHKYLLRVLCRRGSYGTPDLDLLAQVTGRTVTNLRRTLPDAPGRVDSDPARTCIFSTALDRRVTDSPTRLNLVMLLFDAYQDGTHRHQLSARYKLDRRIVRIALQHQQPRGPLRHTHNLITLLAAIDPADLHDMLTPVMPAPPP</sequence>
<name>A0A561UZS6_9ACTN</name>
<accession>A0A561UZS6</accession>